<evidence type="ECO:0000313" key="3">
    <source>
        <dbReference type="EMBL" id="CAJ0938277.1"/>
    </source>
</evidence>
<feature type="compositionally biased region" description="Basic and acidic residues" evidence="1">
    <location>
        <begin position="54"/>
        <end position="63"/>
    </location>
</feature>
<evidence type="ECO:0008006" key="5">
    <source>
        <dbReference type="Google" id="ProtNLM"/>
    </source>
</evidence>
<dbReference type="InterPro" id="IPR026181">
    <property type="entry name" value="TMEM40"/>
</dbReference>
<sequence length="183" mass="20379">NTVSSISGHAKPAASVATVRPLVPPKKEEGEASTNEKRSSEDKHINEEEGVPASEKEKLDKPLGKHHGGGGGGIKKDDEFFHFIIVCFALGAVLVCEYYYSDWTVSAGVGLITFATLETIGIYFRLIHRIRTVVEQFLPLVGRFTLGKCTRFALIFYQPTHKARLQFSGKLIVIWYQPFLGRR</sequence>
<evidence type="ECO:0000256" key="1">
    <source>
        <dbReference type="SAM" id="MobiDB-lite"/>
    </source>
</evidence>
<protein>
    <recommendedName>
        <fullName evidence="5">Transmembrane protein 40</fullName>
    </recommendedName>
</protein>
<feature type="compositionally biased region" description="Basic and acidic residues" evidence="1">
    <location>
        <begin position="25"/>
        <end position="47"/>
    </location>
</feature>
<feature type="region of interest" description="Disordered" evidence="1">
    <location>
        <begin position="1"/>
        <end position="70"/>
    </location>
</feature>
<organism evidence="3 4">
    <name type="scientific">Ranitomeya imitator</name>
    <name type="common">mimic poison frog</name>
    <dbReference type="NCBI Taxonomy" id="111125"/>
    <lineage>
        <taxon>Eukaryota</taxon>
        <taxon>Metazoa</taxon>
        <taxon>Chordata</taxon>
        <taxon>Craniata</taxon>
        <taxon>Vertebrata</taxon>
        <taxon>Euteleostomi</taxon>
        <taxon>Amphibia</taxon>
        <taxon>Batrachia</taxon>
        <taxon>Anura</taxon>
        <taxon>Neobatrachia</taxon>
        <taxon>Hyloidea</taxon>
        <taxon>Dendrobatidae</taxon>
        <taxon>Dendrobatinae</taxon>
        <taxon>Ranitomeya</taxon>
    </lineage>
</organism>
<dbReference type="PANTHER" id="PTHR16108">
    <property type="match status" value="1"/>
</dbReference>
<feature type="non-terminal residue" evidence="3">
    <location>
        <position position="1"/>
    </location>
</feature>
<gene>
    <name evidence="3" type="ORF">RIMI_LOCUS7481649</name>
</gene>
<keyword evidence="2" id="KW-0812">Transmembrane</keyword>
<dbReference type="Proteomes" id="UP001176940">
    <property type="component" value="Unassembled WGS sequence"/>
</dbReference>
<feature type="transmembrane region" description="Helical" evidence="2">
    <location>
        <begin position="80"/>
        <end position="100"/>
    </location>
</feature>
<evidence type="ECO:0000313" key="4">
    <source>
        <dbReference type="Proteomes" id="UP001176940"/>
    </source>
</evidence>
<dbReference type="PANTHER" id="PTHR16108:SF2">
    <property type="entry name" value="TRANSMEMBRANE PROTEIN 40"/>
    <property type="match status" value="1"/>
</dbReference>
<feature type="transmembrane region" description="Helical" evidence="2">
    <location>
        <begin position="106"/>
        <end position="126"/>
    </location>
</feature>
<keyword evidence="4" id="KW-1185">Reference proteome</keyword>
<reference evidence="3" key="1">
    <citation type="submission" date="2023-07" db="EMBL/GenBank/DDBJ databases">
        <authorList>
            <person name="Stuckert A."/>
        </authorList>
    </citation>
    <scope>NUCLEOTIDE SEQUENCE</scope>
</reference>
<dbReference type="Pfam" id="PF15817">
    <property type="entry name" value="TMEM40"/>
    <property type="match status" value="1"/>
</dbReference>
<accession>A0ABN9LEE7</accession>
<comment type="caution">
    <text evidence="3">The sequence shown here is derived from an EMBL/GenBank/DDBJ whole genome shotgun (WGS) entry which is preliminary data.</text>
</comment>
<dbReference type="EMBL" id="CAUEEQ010014208">
    <property type="protein sequence ID" value="CAJ0938277.1"/>
    <property type="molecule type" value="Genomic_DNA"/>
</dbReference>
<name>A0ABN9LEE7_9NEOB</name>
<keyword evidence="2" id="KW-1133">Transmembrane helix</keyword>
<proteinExistence type="predicted"/>
<keyword evidence="2" id="KW-0472">Membrane</keyword>
<evidence type="ECO:0000256" key="2">
    <source>
        <dbReference type="SAM" id="Phobius"/>
    </source>
</evidence>